<feature type="region of interest" description="Disordered" evidence="1">
    <location>
        <begin position="1"/>
        <end position="76"/>
    </location>
</feature>
<feature type="non-terminal residue" evidence="2">
    <location>
        <position position="277"/>
    </location>
</feature>
<feature type="non-terminal residue" evidence="2">
    <location>
        <position position="1"/>
    </location>
</feature>
<keyword evidence="2" id="KW-0830">Ubiquinone</keyword>
<reference evidence="2" key="1">
    <citation type="submission" date="2020-02" db="EMBL/GenBank/DDBJ databases">
        <authorList>
            <person name="Meier V. D."/>
        </authorList>
    </citation>
    <scope>NUCLEOTIDE SEQUENCE</scope>
    <source>
        <strain evidence="2">AVDCRST_MAG30</strain>
    </source>
</reference>
<dbReference type="EMBL" id="CADCVS010000134">
    <property type="protein sequence ID" value="CAA9481095.1"/>
    <property type="molecule type" value="Genomic_DNA"/>
</dbReference>
<accession>A0A6J4S279</accession>
<organism evidence="2">
    <name type="scientific">uncultured Solirubrobacteraceae bacterium</name>
    <dbReference type="NCBI Taxonomy" id="1162706"/>
    <lineage>
        <taxon>Bacteria</taxon>
        <taxon>Bacillati</taxon>
        <taxon>Actinomycetota</taxon>
        <taxon>Thermoleophilia</taxon>
        <taxon>Solirubrobacterales</taxon>
        <taxon>Solirubrobacteraceae</taxon>
        <taxon>environmental samples</taxon>
    </lineage>
</organism>
<dbReference type="AlphaFoldDB" id="A0A6J4S279"/>
<feature type="compositionally biased region" description="Basic residues" evidence="1">
    <location>
        <begin position="120"/>
        <end position="146"/>
    </location>
</feature>
<name>A0A6J4S279_9ACTN</name>
<gene>
    <name evidence="2" type="ORF">AVDCRST_MAG30-799</name>
</gene>
<feature type="compositionally biased region" description="Basic residues" evidence="1">
    <location>
        <begin position="29"/>
        <end position="46"/>
    </location>
</feature>
<keyword evidence="2" id="KW-0560">Oxidoreductase</keyword>
<protein>
    <submittedName>
        <fullName evidence="2">Ubiquinone biosynthesis monooxygenase UbiB</fullName>
    </submittedName>
</protein>
<evidence type="ECO:0000256" key="1">
    <source>
        <dbReference type="SAM" id="MobiDB-lite"/>
    </source>
</evidence>
<keyword evidence="2" id="KW-0503">Monooxygenase</keyword>
<proteinExistence type="predicted"/>
<feature type="region of interest" description="Disordered" evidence="1">
    <location>
        <begin position="94"/>
        <end position="175"/>
    </location>
</feature>
<sequence length="277" mass="31207">RRQGARRRAARADLRGARLRDRGAEPARRRARLARAPVRLRPRRRHDALLPPRPGHRPARRQALRGGQGAPRGRARPLRRDHLPLLLHHAAAPAALLGRPPPRQLPAARRRQGRLPGLRPHARRRARLPRRRAQPRARGDRGRRRDRPPPDVRARLPARPRVLRARGAARPARDRRRVVLQAGVPAPDAPVRRRRDRDLELAALALLRPHAPRDPPAPGAAHPPHGGARLLHARRAARGRGLERARPRVLRRRGAVHPARRARRRVLGLARGARGGV</sequence>
<feature type="compositionally biased region" description="Basic residues" evidence="1">
    <location>
        <begin position="54"/>
        <end position="63"/>
    </location>
</feature>
<dbReference type="GO" id="GO:0004497">
    <property type="term" value="F:monooxygenase activity"/>
    <property type="evidence" value="ECO:0007669"/>
    <property type="project" value="UniProtKB-KW"/>
</dbReference>
<feature type="compositionally biased region" description="Basic and acidic residues" evidence="1">
    <location>
        <begin position="10"/>
        <end position="28"/>
    </location>
</feature>
<evidence type="ECO:0000313" key="2">
    <source>
        <dbReference type="EMBL" id="CAA9481095.1"/>
    </source>
</evidence>